<organism evidence="7 8">
    <name type="scientific">Ramazzottius varieornatus</name>
    <name type="common">Water bear</name>
    <name type="synonym">Tardigrade</name>
    <dbReference type="NCBI Taxonomy" id="947166"/>
    <lineage>
        <taxon>Eukaryota</taxon>
        <taxon>Metazoa</taxon>
        <taxon>Ecdysozoa</taxon>
        <taxon>Tardigrada</taxon>
        <taxon>Eutardigrada</taxon>
        <taxon>Parachela</taxon>
        <taxon>Hypsibioidea</taxon>
        <taxon>Ramazzottiidae</taxon>
        <taxon>Ramazzottius</taxon>
    </lineage>
</organism>
<dbReference type="GO" id="GO:0005121">
    <property type="term" value="F:Toll binding"/>
    <property type="evidence" value="ECO:0007669"/>
    <property type="project" value="TreeGrafter"/>
</dbReference>
<keyword evidence="8" id="KW-1185">Reference proteome</keyword>
<evidence type="ECO:0000256" key="1">
    <source>
        <dbReference type="ARBA" id="ARBA00022729"/>
    </source>
</evidence>
<name>A0A1D1VHM2_RAMVA</name>
<feature type="compositionally biased region" description="Low complexity" evidence="4">
    <location>
        <begin position="427"/>
        <end position="446"/>
    </location>
</feature>
<gene>
    <name evidence="7" type="primary">RvY_11160</name>
    <name evidence="7" type="synonym">RvY_11160.1</name>
    <name evidence="7" type="ORF">RvY_11160-1</name>
</gene>
<dbReference type="PANTHER" id="PTHR23199:SF12">
    <property type="entry name" value="NEUROTROPHIN 1-RELATED"/>
    <property type="match status" value="1"/>
</dbReference>
<dbReference type="InterPro" id="IPR052444">
    <property type="entry name" value="Spz/Toll_ligand-like"/>
</dbReference>
<dbReference type="InterPro" id="IPR029034">
    <property type="entry name" value="Cystine-knot_cytokine"/>
</dbReference>
<evidence type="ECO:0000256" key="4">
    <source>
        <dbReference type="SAM" id="MobiDB-lite"/>
    </source>
</evidence>
<keyword evidence="2" id="KW-1015">Disulfide bond</keyword>
<accession>A0A1D1VHM2</accession>
<evidence type="ECO:0000256" key="3">
    <source>
        <dbReference type="ARBA" id="ARBA00023180"/>
    </source>
</evidence>
<dbReference type="PANTHER" id="PTHR23199">
    <property type="entry name" value="NEUROTROPHIN 1-RELATED"/>
    <property type="match status" value="1"/>
</dbReference>
<evidence type="ECO:0000313" key="8">
    <source>
        <dbReference type="Proteomes" id="UP000186922"/>
    </source>
</evidence>
<feature type="signal peptide" evidence="5">
    <location>
        <begin position="1"/>
        <end position="24"/>
    </location>
</feature>
<dbReference type="Pfam" id="PF16077">
    <property type="entry name" value="Spaetzle"/>
    <property type="match status" value="1"/>
</dbReference>
<feature type="domain" description="Spaetzle" evidence="6">
    <location>
        <begin position="155"/>
        <end position="245"/>
    </location>
</feature>
<protein>
    <recommendedName>
        <fullName evidence="6">Spaetzle domain-containing protein</fullName>
    </recommendedName>
</protein>
<dbReference type="AlphaFoldDB" id="A0A1D1VHM2"/>
<dbReference type="Gene3D" id="2.10.90.10">
    <property type="entry name" value="Cystine-knot cytokines"/>
    <property type="match status" value="1"/>
</dbReference>
<feature type="chain" id="PRO_5008898431" description="Spaetzle domain-containing protein" evidence="5">
    <location>
        <begin position="25"/>
        <end position="524"/>
    </location>
</feature>
<dbReference type="EMBL" id="BDGG01000006">
    <property type="protein sequence ID" value="GAV00286.1"/>
    <property type="molecule type" value="Genomic_DNA"/>
</dbReference>
<dbReference type="STRING" id="947166.A0A1D1VHM2"/>
<dbReference type="GO" id="GO:0005615">
    <property type="term" value="C:extracellular space"/>
    <property type="evidence" value="ECO:0007669"/>
    <property type="project" value="UniProtKB-ARBA"/>
</dbReference>
<feature type="compositionally biased region" description="Basic and acidic residues" evidence="4">
    <location>
        <begin position="341"/>
        <end position="350"/>
    </location>
</feature>
<sequence>MRKLWKLMVHGVWIGSWVLVIVAALSLGDDSPHSTYDETGNEVTSSRLVLAPDRPECAKATTLTFCLDDARYPSDDIQREISTNYGVFYKMYAEVSNQTTSSLVDGVAVDEEATYDYAFYYGDKMNLPTKSAARNSPAYKNYAYKNDYFKDGGYICPAFINYGSIYQAMNARGEWQYIVNLKPWTQTVRLEQCFYPHAPCSYMSTSFETRCVQKYSFQRLIAFEPQGRGLYTDIFRLPTACSCYIRPPEPQNALPALLQGDASQSLAYVDSTSSNALANGYKPIRVRNPPPNGPQSSRADYGQAASASSFNRGPSNWSPSQRGPPGKTWSADVGTPVSHANDQDSRLVERRRVRPEGLSLSDMTSDPDVGPSAFGYMDNGPPRGGPPRDRAGMYQPGRWRFGSPPPGRGPMYQGDGSQMNPTPYSDGPRGPYYQGPGPDNGPAGAAGPPPMQRDGPGQDGMWNGPPSQGPANPQNQNGQGSASAITPLQFGVQTSAGSHPDFQMRQSSGFYDYNSAHGEMNGPS</sequence>
<dbReference type="SUPFAM" id="SSF57501">
    <property type="entry name" value="Cystine-knot cytokines"/>
    <property type="match status" value="1"/>
</dbReference>
<evidence type="ECO:0000256" key="5">
    <source>
        <dbReference type="SAM" id="SignalP"/>
    </source>
</evidence>
<dbReference type="InterPro" id="IPR032104">
    <property type="entry name" value="Spaetzle"/>
</dbReference>
<dbReference type="GO" id="GO:0008083">
    <property type="term" value="F:growth factor activity"/>
    <property type="evidence" value="ECO:0007669"/>
    <property type="project" value="TreeGrafter"/>
</dbReference>
<evidence type="ECO:0000256" key="2">
    <source>
        <dbReference type="ARBA" id="ARBA00023157"/>
    </source>
</evidence>
<dbReference type="OrthoDB" id="10064289at2759"/>
<feature type="compositionally biased region" description="Low complexity" evidence="4">
    <location>
        <begin position="463"/>
        <end position="483"/>
    </location>
</feature>
<dbReference type="GO" id="GO:0045087">
    <property type="term" value="P:innate immune response"/>
    <property type="evidence" value="ECO:0007669"/>
    <property type="project" value="TreeGrafter"/>
</dbReference>
<dbReference type="GO" id="GO:0021556">
    <property type="term" value="P:central nervous system formation"/>
    <property type="evidence" value="ECO:0007669"/>
    <property type="project" value="TreeGrafter"/>
</dbReference>
<evidence type="ECO:0000259" key="6">
    <source>
        <dbReference type="Pfam" id="PF16077"/>
    </source>
</evidence>
<dbReference type="Proteomes" id="UP000186922">
    <property type="component" value="Unassembled WGS sequence"/>
</dbReference>
<feature type="compositionally biased region" description="Polar residues" evidence="4">
    <location>
        <begin position="305"/>
        <end position="321"/>
    </location>
</feature>
<keyword evidence="3" id="KW-0325">Glycoprotein</keyword>
<keyword evidence="1 5" id="KW-0732">Signal</keyword>
<comment type="caution">
    <text evidence="7">The sequence shown here is derived from an EMBL/GenBank/DDBJ whole genome shotgun (WGS) entry which is preliminary data.</text>
</comment>
<feature type="region of interest" description="Disordered" evidence="4">
    <location>
        <begin position="279"/>
        <end position="524"/>
    </location>
</feature>
<evidence type="ECO:0000313" key="7">
    <source>
        <dbReference type="EMBL" id="GAV00286.1"/>
    </source>
</evidence>
<proteinExistence type="predicted"/>
<reference evidence="7 8" key="1">
    <citation type="journal article" date="2016" name="Nat. Commun.">
        <title>Extremotolerant tardigrade genome and improved radiotolerance of human cultured cells by tardigrade-unique protein.</title>
        <authorList>
            <person name="Hashimoto T."/>
            <person name="Horikawa D.D."/>
            <person name="Saito Y."/>
            <person name="Kuwahara H."/>
            <person name="Kozuka-Hata H."/>
            <person name="Shin-I T."/>
            <person name="Minakuchi Y."/>
            <person name="Ohishi K."/>
            <person name="Motoyama A."/>
            <person name="Aizu T."/>
            <person name="Enomoto A."/>
            <person name="Kondo K."/>
            <person name="Tanaka S."/>
            <person name="Hara Y."/>
            <person name="Koshikawa S."/>
            <person name="Sagara H."/>
            <person name="Miura T."/>
            <person name="Yokobori S."/>
            <person name="Miyagawa K."/>
            <person name="Suzuki Y."/>
            <person name="Kubo T."/>
            <person name="Oyama M."/>
            <person name="Kohara Y."/>
            <person name="Fujiyama A."/>
            <person name="Arakawa K."/>
            <person name="Katayama T."/>
            <person name="Toyoda A."/>
            <person name="Kunieda T."/>
        </authorList>
    </citation>
    <scope>NUCLEOTIDE SEQUENCE [LARGE SCALE GENOMIC DNA]</scope>
    <source>
        <strain evidence="7 8">YOKOZUNA-1</strain>
    </source>
</reference>